<dbReference type="OrthoDB" id="5945149at2759"/>
<feature type="chain" id="PRO_5002798681" evidence="1">
    <location>
        <begin position="22"/>
        <end position="251"/>
    </location>
</feature>
<dbReference type="HOGENOM" id="CLU_084880_0_0_1"/>
<feature type="domain" description="C2H2-type" evidence="2">
    <location>
        <begin position="180"/>
        <end position="201"/>
    </location>
</feature>
<dbReference type="KEGG" id="tad:TRIADDRAFT_64393"/>
<evidence type="ECO:0000256" key="1">
    <source>
        <dbReference type="SAM" id="SignalP"/>
    </source>
</evidence>
<dbReference type="Proteomes" id="UP000009022">
    <property type="component" value="Unassembled WGS sequence"/>
</dbReference>
<reference evidence="3 4" key="1">
    <citation type="journal article" date="2008" name="Nature">
        <title>The Trichoplax genome and the nature of placozoans.</title>
        <authorList>
            <person name="Srivastava M."/>
            <person name="Begovic E."/>
            <person name="Chapman J."/>
            <person name="Putnam N.H."/>
            <person name="Hellsten U."/>
            <person name="Kawashima T."/>
            <person name="Kuo A."/>
            <person name="Mitros T."/>
            <person name="Salamov A."/>
            <person name="Carpenter M.L."/>
            <person name="Signorovitch A.Y."/>
            <person name="Moreno M.A."/>
            <person name="Kamm K."/>
            <person name="Grimwood J."/>
            <person name="Schmutz J."/>
            <person name="Shapiro H."/>
            <person name="Grigoriev I.V."/>
            <person name="Buss L.W."/>
            <person name="Schierwater B."/>
            <person name="Dellaporta S.L."/>
            <person name="Rokhsar D.S."/>
        </authorList>
    </citation>
    <scope>NUCLEOTIDE SEQUENCE [LARGE SCALE GENOMIC DNA]</scope>
    <source>
        <strain evidence="3 4">Grell-BS-1999</strain>
    </source>
</reference>
<keyword evidence="4" id="KW-1185">Reference proteome</keyword>
<dbReference type="RefSeq" id="XP_002117898.1">
    <property type="nucleotide sequence ID" value="XM_002117862.1"/>
</dbReference>
<dbReference type="GO" id="GO:0005615">
    <property type="term" value="C:extracellular space"/>
    <property type="evidence" value="ECO:0000318"/>
    <property type="project" value="GO_Central"/>
</dbReference>
<dbReference type="CTD" id="6759148"/>
<organism evidence="3 4">
    <name type="scientific">Trichoplax adhaerens</name>
    <name type="common">Trichoplax reptans</name>
    <dbReference type="NCBI Taxonomy" id="10228"/>
    <lineage>
        <taxon>Eukaryota</taxon>
        <taxon>Metazoa</taxon>
        <taxon>Placozoa</taxon>
        <taxon>Uniplacotomia</taxon>
        <taxon>Trichoplacea</taxon>
        <taxon>Trichoplacidae</taxon>
        <taxon>Trichoplax</taxon>
    </lineage>
</organism>
<dbReference type="PhylomeDB" id="B3SCD0"/>
<dbReference type="AlphaFoldDB" id="B3SCD0"/>
<dbReference type="PROSITE" id="PS00028">
    <property type="entry name" value="ZINC_FINGER_C2H2_1"/>
    <property type="match status" value="1"/>
</dbReference>
<evidence type="ECO:0000313" key="3">
    <source>
        <dbReference type="EMBL" id="EDV19565.1"/>
    </source>
</evidence>
<evidence type="ECO:0000313" key="4">
    <source>
        <dbReference type="Proteomes" id="UP000009022"/>
    </source>
</evidence>
<accession>B3SCD0</accession>
<feature type="signal peptide" evidence="1">
    <location>
        <begin position="1"/>
        <end position="21"/>
    </location>
</feature>
<evidence type="ECO:0000259" key="2">
    <source>
        <dbReference type="PROSITE" id="PS00028"/>
    </source>
</evidence>
<dbReference type="InterPro" id="IPR013087">
    <property type="entry name" value="Znf_C2H2_type"/>
</dbReference>
<dbReference type="InParanoid" id="B3SCD0"/>
<dbReference type="EMBL" id="DS985270">
    <property type="protein sequence ID" value="EDV19565.1"/>
    <property type="molecule type" value="Genomic_DNA"/>
</dbReference>
<dbReference type="GeneID" id="6759148"/>
<keyword evidence="1" id="KW-0732">Signal</keyword>
<protein>
    <submittedName>
        <fullName evidence="3">Expressed protein</fullName>
    </submittedName>
</protein>
<name>B3SCD0_TRIAD</name>
<dbReference type="OMA" id="VASNECT"/>
<gene>
    <name evidence="3" type="ORF">TRIADDRAFT_64393</name>
</gene>
<dbReference type="GO" id="GO:0070492">
    <property type="term" value="F:oligosaccharide binding"/>
    <property type="evidence" value="ECO:0000318"/>
    <property type="project" value="GO_Central"/>
</dbReference>
<proteinExistence type="predicted"/>
<sequence length="251" mass="28590">MAKCTLLMCLILLAILSTARMTVIKKKPKTCAEVRNIFRVSYNGYFTLYDSVNKPYLVFCDFLSDPGFAWTLIESLSTTNARATTRTYDKGFYYDVASNECTPNWSCYRLSKARMLSLKNAPLSTHYRATCNFDSQGVKGLQSRRDYLKGSFCANKLFFAPKAHATCVIVDYINVRGHYCRKCSLPFWTDPHLHLHIDVSHSSRMCGRFTVSNPVSSEDVFGHYYGINKLFSCTATATTTTNWWIGGPYRH</sequence>